<evidence type="ECO:0000313" key="6">
    <source>
        <dbReference type="EMBL" id="MFC4012757.1"/>
    </source>
</evidence>
<keyword evidence="7" id="KW-1185">Reference proteome</keyword>
<organism evidence="6 7">
    <name type="scientific">Nonomuraea purpurea</name>
    <dbReference type="NCBI Taxonomy" id="1849276"/>
    <lineage>
        <taxon>Bacteria</taxon>
        <taxon>Bacillati</taxon>
        <taxon>Actinomycetota</taxon>
        <taxon>Actinomycetes</taxon>
        <taxon>Streptosporangiales</taxon>
        <taxon>Streptosporangiaceae</taxon>
        <taxon>Nonomuraea</taxon>
    </lineage>
</organism>
<name>A0ABV8GJ82_9ACTN</name>
<dbReference type="EMBL" id="JBHSBI010000023">
    <property type="protein sequence ID" value="MFC4012757.1"/>
    <property type="molecule type" value="Genomic_DNA"/>
</dbReference>
<dbReference type="PROSITE" id="PS00211">
    <property type="entry name" value="ABC_TRANSPORTER_1"/>
    <property type="match status" value="1"/>
</dbReference>
<dbReference type="InterPro" id="IPR003439">
    <property type="entry name" value="ABC_transporter-like_ATP-bd"/>
</dbReference>
<keyword evidence="4 6" id="KW-0067">ATP-binding</keyword>
<dbReference type="InterPro" id="IPR027417">
    <property type="entry name" value="P-loop_NTPase"/>
</dbReference>
<accession>A0ABV8GJ82</accession>
<sequence>MLAVHDLCKSFHGAVAADRVSFELPEGGSLGLVGESGSGKTTIARMLVGLVTPDSGTITVDGRERVRARGRAARLGRAREIQMVFQDPYLSLDPRLTAAECLHTALKLHDKDPALASGLLDQVGLGTREAGARPHQLSGGQRQRLAIARALAVEPSVLVLDEAVAALDVSIQAQILELLARVRRESGVALLFVSHDLAVVRHLCEQTLVLHRGVVVERGAVERVLAEPEHPYTRLLLDSVPRPGWDPAKAVRAS</sequence>
<protein>
    <submittedName>
        <fullName evidence="6">ABC transporter ATP-binding protein</fullName>
    </submittedName>
</protein>
<dbReference type="InterPro" id="IPR017871">
    <property type="entry name" value="ABC_transporter-like_CS"/>
</dbReference>
<evidence type="ECO:0000256" key="4">
    <source>
        <dbReference type="ARBA" id="ARBA00022840"/>
    </source>
</evidence>
<keyword evidence="3" id="KW-0547">Nucleotide-binding</keyword>
<comment type="similarity">
    <text evidence="1">Belongs to the ABC transporter superfamily.</text>
</comment>
<comment type="caution">
    <text evidence="6">The sequence shown here is derived from an EMBL/GenBank/DDBJ whole genome shotgun (WGS) entry which is preliminary data.</text>
</comment>
<dbReference type="InterPro" id="IPR013563">
    <property type="entry name" value="Oligopep_ABC_C"/>
</dbReference>
<reference evidence="7" key="1">
    <citation type="journal article" date="2019" name="Int. J. Syst. Evol. Microbiol.">
        <title>The Global Catalogue of Microorganisms (GCM) 10K type strain sequencing project: providing services to taxonomists for standard genome sequencing and annotation.</title>
        <authorList>
            <consortium name="The Broad Institute Genomics Platform"/>
            <consortium name="The Broad Institute Genome Sequencing Center for Infectious Disease"/>
            <person name="Wu L."/>
            <person name="Ma J."/>
        </authorList>
    </citation>
    <scope>NUCLEOTIDE SEQUENCE [LARGE SCALE GENOMIC DNA]</scope>
    <source>
        <strain evidence="7">TBRC 1276</strain>
    </source>
</reference>
<dbReference type="SUPFAM" id="SSF52540">
    <property type="entry name" value="P-loop containing nucleoside triphosphate hydrolases"/>
    <property type="match status" value="1"/>
</dbReference>
<proteinExistence type="inferred from homology"/>
<gene>
    <name evidence="6" type="ORF">ACFOY2_36375</name>
</gene>
<dbReference type="RefSeq" id="WP_379532655.1">
    <property type="nucleotide sequence ID" value="NZ_JBHSBI010000023.1"/>
</dbReference>
<dbReference type="Proteomes" id="UP001595851">
    <property type="component" value="Unassembled WGS sequence"/>
</dbReference>
<dbReference type="Gene3D" id="3.40.50.300">
    <property type="entry name" value="P-loop containing nucleotide triphosphate hydrolases"/>
    <property type="match status" value="1"/>
</dbReference>
<evidence type="ECO:0000256" key="1">
    <source>
        <dbReference type="ARBA" id="ARBA00005417"/>
    </source>
</evidence>
<evidence type="ECO:0000259" key="5">
    <source>
        <dbReference type="PROSITE" id="PS50893"/>
    </source>
</evidence>
<dbReference type="PANTHER" id="PTHR43776:SF7">
    <property type="entry name" value="D,D-DIPEPTIDE TRANSPORT ATP-BINDING PROTEIN DDPF-RELATED"/>
    <property type="match status" value="1"/>
</dbReference>
<evidence type="ECO:0000256" key="3">
    <source>
        <dbReference type="ARBA" id="ARBA00022741"/>
    </source>
</evidence>
<dbReference type="GO" id="GO:0005524">
    <property type="term" value="F:ATP binding"/>
    <property type="evidence" value="ECO:0007669"/>
    <property type="project" value="UniProtKB-KW"/>
</dbReference>
<keyword evidence="2" id="KW-0813">Transport</keyword>
<dbReference type="InterPro" id="IPR050319">
    <property type="entry name" value="ABC_transp_ATP-bind"/>
</dbReference>
<dbReference type="SMART" id="SM00382">
    <property type="entry name" value="AAA"/>
    <property type="match status" value="1"/>
</dbReference>
<evidence type="ECO:0000313" key="7">
    <source>
        <dbReference type="Proteomes" id="UP001595851"/>
    </source>
</evidence>
<dbReference type="PROSITE" id="PS50893">
    <property type="entry name" value="ABC_TRANSPORTER_2"/>
    <property type="match status" value="1"/>
</dbReference>
<evidence type="ECO:0000256" key="2">
    <source>
        <dbReference type="ARBA" id="ARBA00022448"/>
    </source>
</evidence>
<dbReference type="InterPro" id="IPR003593">
    <property type="entry name" value="AAA+_ATPase"/>
</dbReference>
<dbReference type="CDD" id="cd03257">
    <property type="entry name" value="ABC_NikE_OppD_transporters"/>
    <property type="match status" value="1"/>
</dbReference>
<dbReference type="Pfam" id="PF00005">
    <property type="entry name" value="ABC_tran"/>
    <property type="match status" value="1"/>
</dbReference>
<dbReference type="PANTHER" id="PTHR43776">
    <property type="entry name" value="TRANSPORT ATP-BINDING PROTEIN"/>
    <property type="match status" value="1"/>
</dbReference>
<dbReference type="Pfam" id="PF08352">
    <property type="entry name" value="oligo_HPY"/>
    <property type="match status" value="1"/>
</dbReference>
<feature type="domain" description="ABC transporter" evidence="5">
    <location>
        <begin position="2"/>
        <end position="237"/>
    </location>
</feature>